<sequence length="319" mass="34976">MDIPRTAKLHLEIDLEFDHPDAVQAHARKWAREQSDGDSHALVELLAQAAESPESALMMLVEPDDVLGAVPGVTALGASMWIDGASGEPDAWLAQDDLEDDVDGEFDAEFGDVLGDEEPESEDDWLHTIFAAAEKLPGLDLERLGYSTVELNPDVRAQSLRQATNLRGAIHWAYEYLIDQLFDDVQALRTSPGALDEALQLGALPPLYQSHYGPLFAQRFLVVTLDLGTALATSFSSPSCLAQELSLKLALDSVDILAEMLPALDLPEHWRALANKTLFDDLDHELLYQAAQLGMATVDVSAWFTPFPERSINPYAANE</sequence>
<accession>A0A1H5FVA6</accession>
<organism evidence="1 2">
    <name type="scientific">Arthrobacter alpinus</name>
    <dbReference type="NCBI Taxonomy" id="656366"/>
    <lineage>
        <taxon>Bacteria</taxon>
        <taxon>Bacillati</taxon>
        <taxon>Actinomycetota</taxon>
        <taxon>Actinomycetes</taxon>
        <taxon>Micrococcales</taxon>
        <taxon>Micrococcaceae</taxon>
        <taxon>Arthrobacter</taxon>
    </lineage>
</organism>
<dbReference type="RefSeq" id="WP_074710353.1">
    <property type="nucleotide sequence ID" value="NZ_FNTV01000001.1"/>
</dbReference>
<evidence type="ECO:0000313" key="2">
    <source>
        <dbReference type="Proteomes" id="UP000182725"/>
    </source>
</evidence>
<protein>
    <submittedName>
        <fullName evidence="1">Uncharacterized protein</fullName>
    </submittedName>
</protein>
<dbReference type="Proteomes" id="UP000182725">
    <property type="component" value="Unassembled WGS sequence"/>
</dbReference>
<evidence type="ECO:0000313" key="1">
    <source>
        <dbReference type="EMBL" id="SEE06808.1"/>
    </source>
</evidence>
<dbReference type="AlphaFoldDB" id="A0A1H5FVA6"/>
<reference evidence="1 2" key="1">
    <citation type="submission" date="2016-10" db="EMBL/GenBank/DDBJ databases">
        <authorList>
            <person name="de Groot N.N."/>
        </authorList>
    </citation>
    <scope>NUCLEOTIDE SEQUENCE [LARGE SCALE GENOMIC DNA]</scope>
    <source>
        <strain evidence="1 2">DSM 22274</strain>
    </source>
</reference>
<name>A0A1H5FVA6_9MICC</name>
<dbReference type="EMBL" id="FNTV01000001">
    <property type="protein sequence ID" value="SEE06808.1"/>
    <property type="molecule type" value="Genomic_DNA"/>
</dbReference>
<proteinExistence type="predicted"/>
<gene>
    <name evidence="1" type="ORF">SAMN04489740_0591</name>
</gene>